<dbReference type="PROSITE" id="PS50249">
    <property type="entry name" value="MPN"/>
    <property type="match status" value="1"/>
</dbReference>
<proteinExistence type="inferred from homology"/>
<feature type="region of interest" description="Disordered" evidence="11">
    <location>
        <begin position="288"/>
        <end position="320"/>
    </location>
</feature>
<evidence type="ECO:0000313" key="13">
    <source>
        <dbReference type="EMBL" id="KIM56673.1"/>
    </source>
</evidence>
<dbReference type="Gene3D" id="3.40.140.10">
    <property type="entry name" value="Cytidine Deaminase, domain 2"/>
    <property type="match status" value="1"/>
</dbReference>
<evidence type="ECO:0000256" key="6">
    <source>
        <dbReference type="ARBA" id="ARBA00022790"/>
    </source>
</evidence>
<keyword evidence="4" id="KW-0645">Protease</keyword>
<dbReference type="GO" id="GO:0006508">
    <property type="term" value="P:proteolysis"/>
    <property type="evidence" value="ECO:0007669"/>
    <property type="project" value="UniProtKB-KW"/>
</dbReference>
<dbReference type="InterPro" id="IPR000555">
    <property type="entry name" value="JAMM/MPN+_dom"/>
</dbReference>
<dbReference type="HOGENOM" id="CLU_053034_0_2_1"/>
<dbReference type="InParanoid" id="A0A0C2Z425"/>
<dbReference type="SMART" id="SM00232">
    <property type="entry name" value="JAB_MPN"/>
    <property type="match status" value="1"/>
</dbReference>
<dbReference type="SUPFAM" id="SSF102712">
    <property type="entry name" value="JAB1/MPN domain"/>
    <property type="match status" value="1"/>
</dbReference>
<feature type="domain" description="MPN" evidence="12">
    <location>
        <begin position="53"/>
        <end position="190"/>
    </location>
</feature>
<evidence type="ECO:0000256" key="5">
    <source>
        <dbReference type="ARBA" id="ARBA00022723"/>
    </source>
</evidence>
<keyword evidence="6" id="KW-0736">Signalosome</keyword>
<dbReference type="STRING" id="1036808.A0A0C2Z425"/>
<dbReference type="Pfam" id="PF18323">
    <property type="entry name" value="CSN5_C"/>
    <property type="match status" value="1"/>
</dbReference>
<sequence>MSSSTTAFQTFSLANRISEISPQDDIFAFNVDDNKRILAQAPWDQDPQYFKTCKISAVALIKMVIHARSGVPHEIMGLMQGKVVDNAIVIMDSFALPVQGTETRVNAANEANEYMVTYVQECEKVKRIENVVGWYHSHPGYGCWLSGIDVDTQMNNQRFQDPFVAVVIDPNRTISAGKVDIGAFRTYPKDFTPAHPSSSGTANVTFGGASATEYQSIPLSKIEDFGVHASQYYPLEVEVFRSSLDSELLGLLWNKYWVNTLSQSALISNRAYAVSQITDLHQKLARAENAMSGTSRPAFPPLKGQEEKPSAKDEKKKEDSQLAKAVKDSQKIAVEAQHGLIAQIIKDIVFSSRLGEQGRAPNVERVGEVVDATMSIG</sequence>
<dbReference type="EMBL" id="KN822111">
    <property type="protein sequence ID" value="KIM56673.1"/>
    <property type="molecule type" value="Genomic_DNA"/>
</dbReference>
<reference evidence="13 14" key="1">
    <citation type="submission" date="2014-04" db="EMBL/GenBank/DDBJ databases">
        <authorList>
            <consortium name="DOE Joint Genome Institute"/>
            <person name="Kuo A."/>
            <person name="Kohler A."/>
            <person name="Nagy L.G."/>
            <person name="Floudas D."/>
            <person name="Copeland A."/>
            <person name="Barry K.W."/>
            <person name="Cichocki N."/>
            <person name="Veneault-Fourrey C."/>
            <person name="LaButti K."/>
            <person name="Lindquist E.A."/>
            <person name="Lipzen A."/>
            <person name="Lundell T."/>
            <person name="Morin E."/>
            <person name="Murat C."/>
            <person name="Sun H."/>
            <person name="Tunlid A."/>
            <person name="Henrissat B."/>
            <person name="Grigoriev I.V."/>
            <person name="Hibbett D.S."/>
            <person name="Martin F."/>
            <person name="Nordberg H.P."/>
            <person name="Cantor M.N."/>
            <person name="Hua S.X."/>
        </authorList>
    </citation>
    <scope>NUCLEOTIDE SEQUENCE [LARGE SCALE GENOMIC DNA]</scope>
    <source>
        <strain evidence="13 14">Foug A</strain>
    </source>
</reference>
<evidence type="ECO:0000256" key="7">
    <source>
        <dbReference type="ARBA" id="ARBA00022801"/>
    </source>
</evidence>
<evidence type="ECO:0000256" key="1">
    <source>
        <dbReference type="ARBA" id="ARBA00006008"/>
    </source>
</evidence>
<dbReference type="CDD" id="cd08069">
    <property type="entry name" value="MPN_RPN11_CSN5"/>
    <property type="match status" value="1"/>
</dbReference>
<organism evidence="13 14">
    <name type="scientific">Scleroderma citrinum Foug A</name>
    <dbReference type="NCBI Taxonomy" id="1036808"/>
    <lineage>
        <taxon>Eukaryota</taxon>
        <taxon>Fungi</taxon>
        <taxon>Dikarya</taxon>
        <taxon>Basidiomycota</taxon>
        <taxon>Agaricomycotina</taxon>
        <taxon>Agaricomycetes</taxon>
        <taxon>Agaricomycetidae</taxon>
        <taxon>Boletales</taxon>
        <taxon>Sclerodermatineae</taxon>
        <taxon>Sclerodermataceae</taxon>
        <taxon>Scleroderma</taxon>
    </lineage>
</organism>
<dbReference type="GO" id="GO:0000338">
    <property type="term" value="P:protein deneddylation"/>
    <property type="evidence" value="ECO:0007669"/>
    <property type="project" value="UniProtKB-ARBA"/>
</dbReference>
<comment type="function">
    <text evidence="10">Catalytic Component of the COP9 signalosome (CSN) complex that acts as an regulator of the ubiquitin (Ubl) conjugation pathway by mediating the deneddylation of the cullin subunit of SCF-type E3 ubiquitin-protein ligase complexes.</text>
</comment>
<evidence type="ECO:0000313" key="14">
    <source>
        <dbReference type="Proteomes" id="UP000053989"/>
    </source>
</evidence>
<dbReference type="PANTHER" id="PTHR10410">
    <property type="entry name" value="EUKARYOTIC TRANSLATION INITIATION FACTOR 3 -RELATED"/>
    <property type="match status" value="1"/>
</dbReference>
<feature type="compositionally biased region" description="Basic and acidic residues" evidence="11">
    <location>
        <begin position="304"/>
        <end position="320"/>
    </location>
</feature>
<comment type="similarity">
    <text evidence="1">Belongs to the peptidase M67A family. CSN5 subfamily.</text>
</comment>
<keyword evidence="8" id="KW-0862">Zinc</keyword>
<accession>A0A0C2Z425</accession>
<dbReference type="Pfam" id="PF01398">
    <property type="entry name" value="JAB"/>
    <property type="match status" value="1"/>
</dbReference>
<comment type="subunit">
    <text evidence="2">Component of the COP9 signalosome (CSN) complex.</text>
</comment>
<protein>
    <recommendedName>
        <fullName evidence="3">COP9 signalosome complex subunit 5</fullName>
    </recommendedName>
</protein>
<keyword evidence="7" id="KW-0378">Hydrolase</keyword>
<dbReference type="MEROPS" id="M67.A02"/>
<evidence type="ECO:0000256" key="4">
    <source>
        <dbReference type="ARBA" id="ARBA00022670"/>
    </source>
</evidence>
<dbReference type="GO" id="GO:0008180">
    <property type="term" value="C:COP9 signalosome"/>
    <property type="evidence" value="ECO:0007669"/>
    <property type="project" value="UniProtKB-KW"/>
</dbReference>
<keyword evidence="14" id="KW-1185">Reference proteome</keyword>
<evidence type="ECO:0000256" key="10">
    <source>
        <dbReference type="ARBA" id="ARBA00058010"/>
    </source>
</evidence>
<dbReference type="InterPro" id="IPR037518">
    <property type="entry name" value="MPN"/>
</dbReference>
<evidence type="ECO:0000256" key="9">
    <source>
        <dbReference type="ARBA" id="ARBA00023049"/>
    </source>
</evidence>
<dbReference type="GO" id="GO:0008237">
    <property type="term" value="F:metallopeptidase activity"/>
    <property type="evidence" value="ECO:0007669"/>
    <property type="project" value="UniProtKB-KW"/>
</dbReference>
<evidence type="ECO:0000259" key="12">
    <source>
        <dbReference type="PROSITE" id="PS50249"/>
    </source>
</evidence>
<dbReference type="GO" id="GO:0046872">
    <property type="term" value="F:metal ion binding"/>
    <property type="evidence" value="ECO:0007669"/>
    <property type="project" value="UniProtKB-KW"/>
</dbReference>
<evidence type="ECO:0000256" key="3">
    <source>
        <dbReference type="ARBA" id="ARBA00014880"/>
    </source>
</evidence>
<keyword evidence="9" id="KW-0482">Metalloprotease</keyword>
<gene>
    <name evidence="13" type="ORF">SCLCIDRAFT_1220107</name>
</gene>
<dbReference type="FunCoup" id="A0A0C2Z425">
    <property type="interactions" value="725"/>
</dbReference>
<name>A0A0C2Z425_9AGAM</name>
<keyword evidence="5" id="KW-0479">Metal-binding</keyword>
<dbReference type="FunFam" id="3.40.140.10:FF:000003">
    <property type="entry name" value="COP9 signalosome complex subunit 5"/>
    <property type="match status" value="1"/>
</dbReference>
<evidence type="ECO:0000256" key="8">
    <source>
        <dbReference type="ARBA" id="ARBA00022833"/>
    </source>
</evidence>
<dbReference type="OrthoDB" id="605656at2759"/>
<dbReference type="Proteomes" id="UP000053989">
    <property type="component" value="Unassembled WGS sequence"/>
</dbReference>
<reference evidence="14" key="2">
    <citation type="submission" date="2015-01" db="EMBL/GenBank/DDBJ databases">
        <title>Evolutionary Origins and Diversification of the Mycorrhizal Mutualists.</title>
        <authorList>
            <consortium name="DOE Joint Genome Institute"/>
            <consortium name="Mycorrhizal Genomics Consortium"/>
            <person name="Kohler A."/>
            <person name="Kuo A."/>
            <person name="Nagy L.G."/>
            <person name="Floudas D."/>
            <person name="Copeland A."/>
            <person name="Barry K.W."/>
            <person name="Cichocki N."/>
            <person name="Veneault-Fourrey C."/>
            <person name="LaButti K."/>
            <person name="Lindquist E.A."/>
            <person name="Lipzen A."/>
            <person name="Lundell T."/>
            <person name="Morin E."/>
            <person name="Murat C."/>
            <person name="Riley R."/>
            <person name="Ohm R."/>
            <person name="Sun H."/>
            <person name="Tunlid A."/>
            <person name="Henrissat B."/>
            <person name="Grigoriev I.V."/>
            <person name="Hibbett D.S."/>
            <person name="Martin F."/>
        </authorList>
    </citation>
    <scope>NUCLEOTIDE SEQUENCE [LARGE SCALE GENOMIC DNA]</scope>
    <source>
        <strain evidence="14">Foug A</strain>
    </source>
</reference>
<dbReference type="AlphaFoldDB" id="A0A0C2Z425"/>
<evidence type="ECO:0000256" key="2">
    <source>
        <dbReference type="ARBA" id="ARBA00011098"/>
    </source>
</evidence>
<dbReference type="InterPro" id="IPR050242">
    <property type="entry name" value="JAMM_MPN+_peptidase_M67A"/>
</dbReference>
<dbReference type="InterPro" id="IPR040961">
    <property type="entry name" value="CSN5_C"/>
</dbReference>
<evidence type="ECO:0000256" key="11">
    <source>
        <dbReference type="SAM" id="MobiDB-lite"/>
    </source>
</evidence>